<evidence type="ECO:0000313" key="5">
    <source>
        <dbReference type="Proteomes" id="UP001187192"/>
    </source>
</evidence>
<accession>A0AA88DPN7</accession>
<comment type="caution">
    <text evidence="4">The sequence shown here is derived from an EMBL/GenBank/DDBJ whole genome shotgun (WGS) entry which is preliminary data.</text>
</comment>
<name>A0AA88DPN7_FICCA</name>
<gene>
    <name evidence="3" type="ORF">TIFTF001_025964</name>
    <name evidence="4" type="ORF">TIFTF001_027651</name>
</gene>
<dbReference type="InterPro" id="IPR023213">
    <property type="entry name" value="CAT-like_dom_sf"/>
</dbReference>
<dbReference type="Gramene" id="FCD_00013095-RA">
    <property type="protein sequence ID" value="FCD_00013095-RA:cds"/>
    <property type="gene ID" value="FCD_00013095"/>
</dbReference>
<dbReference type="Pfam" id="PF02458">
    <property type="entry name" value="Transferase"/>
    <property type="match status" value="2"/>
</dbReference>
<evidence type="ECO:0000256" key="2">
    <source>
        <dbReference type="ARBA" id="ARBA00023315"/>
    </source>
</evidence>
<keyword evidence="2" id="KW-0012">Acyltransferase</keyword>
<dbReference type="EMBL" id="BTGU01000079">
    <property type="protein sequence ID" value="GMN58559.1"/>
    <property type="molecule type" value="Genomic_DNA"/>
</dbReference>
<evidence type="ECO:0000313" key="4">
    <source>
        <dbReference type="EMBL" id="GMN58559.1"/>
    </source>
</evidence>
<proteinExistence type="predicted"/>
<dbReference type="EMBL" id="BTGU01000066">
    <property type="protein sequence ID" value="GMN56859.1"/>
    <property type="molecule type" value="Genomic_DNA"/>
</dbReference>
<dbReference type="Proteomes" id="UP001187192">
    <property type="component" value="Unassembled WGS sequence"/>
</dbReference>
<reference evidence="4" key="1">
    <citation type="submission" date="2023-07" db="EMBL/GenBank/DDBJ databases">
        <title>draft genome sequence of fig (Ficus carica).</title>
        <authorList>
            <person name="Takahashi T."/>
            <person name="Nishimura K."/>
        </authorList>
    </citation>
    <scope>NUCLEOTIDE SEQUENCE</scope>
</reference>
<sequence length="236" mass="25374">MLLLAGTDNVICDATTCHPLVSNLLASDDQSAVLAIQITVFPNCGFSIGITYDHVVLDGKSFVTFVKSWTHICRSLGVGIGGDVHDDSQSRSCLPADHKPFYDRTIINDPAKLESIFSNKLLNFGGPNNRIKALGIKDKKVVLRFPVDCRCRLEPPLPRTYFGNCVTTGFAVVETEFLLGKEGFSVAVNAISEAIKGLDNGVLDGAGNWVSGLMGNTSTPALGYVFPVASSRRFGF</sequence>
<protein>
    <submittedName>
        <fullName evidence="4">Uncharacterized protein</fullName>
    </submittedName>
</protein>
<keyword evidence="5" id="KW-1185">Reference proteome</keyword>
<dbReference type="InterPro" id="IPR051504">
    <property type="entry name" value="Plant_metabolite_acyltrans"/>
</dbReference>
<organism evidence="4 5">
    <name type="scientific">Ficus carica</name>
    <name type="common">Common fig</name>
    <dbReference type="NCBI Taxonomy" id="3494"/>
    <lineage>
        <taxon>Eukaryota</taxon>
        <taxon>Viridiplantae</taxon>
        <taxon>Streptophyta</taxon>
        <taxon>Embryophyta</taxon>
        <taxon>Tracheophyta</taxon>
        <taxon>Spermatophyta</taxon>
        <taxon>Magnoliopsida</taxon>
        <taxon>eudicotyledons</taxon>
        <taxon>Gunneridae</taxon>
        <taxon>Pentapetalae</taxon>
        <taxon>rosids</taxon>
        <taxon>fabids</taxon>
        <taxon>Rosales</taxon>
        <taxon>Moraceae</taxon>
        <taxon>Ficeae</taxon>
        <taxon>Ficus</taxon>
    </lineage>
</organism>
<dbReference type="Gene3D" id="3.30.559.10">
    <property type="entry name" value="Chloramphenicol acetyltransferase-like domain"/>
    <property type="match status" value="2"/>
</dbReference>
<dbReference type="PANTHER" id="PTHR31625">
    <property type="match status" value="1"/>
</dbReference>
<evidence type="ECO:0000256" key="1">
    <source>
        <dbReference type="ARBA" id="ARBA00022679"/>
    </source>
</evidence>
<evidence type="ECO:0000313" key="3">
    <source>
        <dbReference type="EMBL" id="GMN56859.1"/>
    </source>
</evidence>
<dbReference type="GO" id="GO:0016747">
    <property type="term" value="F:acyltransferase activity, transferring groups other than amino-acyl groups"/>
    <property type="evidence" value="ECO:0007669"/>
    <property type="project" value="UniProtKB-ARBA"/>
</dbReference>
<dbReference type="AlphaFoldDB" id="A0AA88DPN7"/>
<keyword evidence="1" id="KW-0808">Transferase</keyword>